<feature type="compositionally biased region" description="Basic and acidic residues" evidence="5">
    <location>
        <begin position="75"/>
        <end position="88"/>
    </location>
</feature>
<evidence type="ECO:0000256" key="1">
    <source>
        <dbReference type="ARBA" id="ARBA00009402"/>
    </source>
</evidence>
<keyword evidence="3" id="KW-0238">DNA-binding</keyword>
<evidence type="ECO:0000313" key="7">
    <source>
        <dbReference type="EMBL" id="AAC80184.1"/>
    </source>
</evidence>
<evidence type="ECO:0000256" key="3">
    <source>
        <dbReference type="ARBA" id="ARBA00023125"/>
    </source>
</evidence>
<name>O33828_ACIFI</name>
<geneLocation type="plasmid" evidence="7">
    <name>pTF5</name>
</geneLocation>
<keyword evidence="4" id="KW-0233">DNA recombination</keyword>
<evidence type="ECO:0000256" key="5">
    <source>
        <dbReference type="SAM" id="MobiDB-lite"/>
    </source>
</evidence>
<dbReference type="GO" id="GO:0006313">
    <property type="term" value="P:DNA transposition"/>
    <property type="evidence" value="ECO:0007669"/>
    <property type="project" value="InterPro"/>
</dbReference>
<dbReference type="InterPro" id="IPR047653">
    <property type="entry name" value="Tn3-like_transpos"/>
</dbReference>
<proteinExistence type="inferred from homology"/>
<dbReference type="Pfam" id="PF01526">
    <property type="entry name" value="DDE_Tnp_Tn3"/>
    <property type="match status" value="1"/>
</dbReference>
<comment type="similarity">
    <text evidence="1">Belongs to the transposase 7 family.</text>
</comment>
<protein>
    <submittedName>
        <fullName evidence="7">Resolvase-like protein</fullName>
    </submittedName>
</protein>
<accession>O33828</accession>
<dbReference type="AlphaFoldDB" id="O33828"/>
<keyword evidence="2" id="KW-0815">Transposition</keyword>
<evidence type="ECO:0000256" key="2">
    <source>
        <dbReference type="ARBA" id="ARBA00022578"/>
    </source>
</evidence>
<dbReference type="NCBIfam" id="NF033527">
    <property type="entry name" value="transpos_Tn3"/>
    <property type="match status" value="1"/>
</dbReference>
<evidence type="ECO:0000259" key="6">
    <source>
        <dbReference type="Pfam" id="PF01526"/>
    </source>
</evidence>
<feature type="domain" description="Tn3 transposase DDE" evidence="6">
    <location>
        <begin position="487"/>
        <end position="852"/>
    </location>
</feature>
<organism evidence="7">
    <name type="scientific">Acidithiobacillus ferridurans</name>
    <dbReference type="NCBI Taxonomy" id="1232575"/>
    <lineage>
        <taxon>Bacteria</taxon>
        <taxon>Pseudomonadati</taxon>
        <taxon>Pseudomonadota</taxon>
        <taxon>Acidithiobacillia</taxon>
        <taxon>Acidithiobacillales</taxon>
        <taxon>Acidithiobacillaceae</taxon>
        <taxon>Acidithiobacillus</taxon>
    </lineage>
</organism>
<dbReference type="GO" id="GO:0004803">
    <property type="term" value="F:transposase activity"/>
    <property type="evidence" value="ECO:0007669"/>
    <property type="project" value="InterPro"/>
</dbReference>
<feature type="region of interest" description="Disordered" evidence="5">
    <location>
        <begin position="63"/>
        <end position="111"/>
    </location>
</feature>
<reference evidence="7" key="1">
    <citation type="journal article" date="1997" name="Microbiology">
        <title>A geographically widespread plasmid from Thiobacillus ferrooxidans has genes for ferredoxin-, FNR-, prismane- and NADH-oxidoreductase-like proteins which are also located on the chromosome.</title>
        <authorList>
            <person name="Dominy C.N."/>
            <person name="Deane S.M."/>
            <person name="Rawlings D.E."/>
        </authorList>
    </citation>
    <scope>NUCLEOTIDE SEQUENCE</scope>
    <source>
        <strain evidence="7">ATCC 33020</strain>
        <plasmid evidence="7">pTF5</plasmid>
    </source>
</reference>
<dbReference type="InterPro" id="IPR002513">
    <property type="entry name" value="Tn3_Tnp_DDE_dom"/>
</dbReference>
<keyword evidence="7" id="KW-0614">Plasmid</keyword>
<sequence length="859" mass="97731">MADAEMLTEWLRDHVAGEVGGDIEPMIERLEGRCRELAIEPPTPDRMGAHAQPLRAHEDRFHNEVHKGCRRRPRERLDALVRPEKPGDGESAVEDAQGDSRRQRAGRSAENYAAVPAAPALPACRTSWRWELIQGIDLPVDLFDRTSPRDLGRCRQRVSVEVPRDLRRHPDAARLTWLAAFVYLRARSLTDDLVDLLIETIHQIGARAERKVERKLLEDLKRVSGKQNLLFNLADATLAQPDGVVRDVVFPVVGEQTLRDLVKEWKPLATYRITLRTVIRNSYQGHYRRMVPTLLAALEFRSNNDHHRPVMDALDLVKRFADTKVHTFPADVEVPLDGVVRGLWRKAVMEKDAAGRDRINRVTYEIAVLEALPERLRCKEIWVVGANRYRNPDDDLPTDFEQNREDYYRALSLPLDAERFIADLQAEMREAWSTFDVGLKKNLSVRLSSKGGGWITLTPLDAQPDPPNLTALKAELNTIWPMTSLLDMVKETDLRLSFTDALKSPTSYETMDRSVLQPRLLLCLHGLGTNAGLQRMAGLDSGTTARDLAYVRRRYISVDAMRCAIAIVADGHTACRNPAIWGSGTTACALGLQHFGACGSEPHHAMARPLRRRGIMIYWHVERSWCIHSQLKSPSSSEVASMIEGVIHHCTEMEVDRQYVDSHGQSTVAFAFCRLLGFRLLPRLKAIHSQKLYRPETARPIAYANLQQILTKPIDWDSVRQQYDQMVKYATALRLGTAETEAILRRFTKKNVQHPTYKAFAELGNDQDHFPVPLPARRGLRREINEGLNVVEQWNGATTFVFFARRGEMGSNRREDHEISMLALHLIQNCMVYINTLMIQKVLAQPHWQDKFTPRTTPP</sequence>
<evidence type="ECO:0000256" key="4">
    <source>
        <dbReference type="ARBA" id="ARBA00023172"/>
    </source>
</evidence>
<dbReference type="GO" id="GO:0003677">
    <property type="term" value="F:DNA binding"/>
    <property type="evidence" value="ECO:0007669"/>
    <property type="project" value="UniProtKB-KW"/>
</dbReference>
<dbReference type="EMBL" id="U73041">
    <property type="protein sequence ID" value="AAC80184.1"/>
    <property type="molecule type" value="Genomic_DNA"/>
</dbReference>